<evidence type="ECO:0000259" key="11">
    <source>
        <dbReference type="PROSITE" id="PS51910"/>
    </source>
</evidence>
<keyword evidence="9" id="KW-0624">Polysaccharide degradation</keyword>
<dbReference type="Pfam" id="PF00704">
    <property type="entry name" value="Glyco_hydro_18"/>
    <property type="match status" value="1"/>
</dbReference>
<evidence type="ECO:0000256" key="9">
    <source>
        <dbReference type="ARBA" id="ARBA00023326"/>
    </source>
</evidence>
<dbReference type="SUPFAM" id="SSF57016">
    <property type="entry name" value="Plant lectins/antimicrobial peptides"/>
    <property type="match status" value="1"/>
</dbReference>
<evidence type="ECO:0000313" key="12">
    <source>
        <dbReference type="EMBL" id="KAF1992251.1"/>
    </source>
</evidence>
<comment type="catalytic activity">
    <reaction evidence="1">
        <text>Random endo-hydrolysis of N-acetyl-beta-D-glucosaminide (1-&gt;4)-beta-linkages in chitin and chitodextrins.</text>
        <dbReference type="EC" id="3.2.1.14"/>
    </reaction>
</comment>
<dbReference type="InterPro" id="IPR001223">
    <property type="entry name" value="Glyco_hydro18_cat"/>
</dbReference>
<evidence type="ECO:0000256" key="3">
    <source>
        <dbReference type="ARBA" id="ARBA00012729"/>
    </source>
</evidence>
<dbReference type="OrthoDB" id="73875at2759"/>
<organism evidence="12 13">
    <name type="scientific">Aulographum hederae CBS 113979</name>
    <dbReference type="NCBI Taxonomy" id="1176131"/>
    <lineage>
        <taxon>Eukaryota</taxon>
        <taxon>Fungi</taxon>
        <taxon>Dikarya</taxon>
        <taxon>Ascomycota</taxon>
        <taxon>Pezizomycotina</taxon>
        <taxon>Dothideomycetes</taxon>
        <taxon>Pleosporomycetidae</taxon>
        <taxon>Aulographales</taxon>
        <taxon>Aulographaceae</taxon>
    </lineage>
</organism>
<dbReference type="InterPro" id="IPR050314">
    <property type="entry name" value="Glycosyl_Hydrlase_18"/>
</dbReference>
<keyword evidence="8 10" id="KW-0326">Glycosidase</keyword>
<dbReference type="GO" id="GO:0006032">
    <property type="term" value="P:chitin catabolic process"/>
    <property type="evidence" value="ECO:0007669"/>
    <property type="project" value="UniProtKB-KW"/>
</dbReference>
<keyword evidence="6" id="KW-0146">Chitin degradation</keyword>
<evidence type="ECO:0000256" key="4">
    <source>
        <dbReference type="ARBA" id="ARBA00022669"/>
    </source>
</evidence>
<dbReference type="GO" id="GO:0008061">
    <property type="term" value="F:chitin binding"/>
    <property type="evidence" value="ECO:0007669"/>
    <property type="project" value="UniProtKB-KW"/>
</dbReference>
<feature type="domain" description="GH18" evidence="11">
    <location>
        <begin position="52"/>
        <end position="405"/>
    </location>
</feature>
<dbReference type="InterPro" id="IPR029476">
    <property type="entry name" value="DNase_NucA_NucB"/>
</dbReference>
<evidence type="ECO:0000313" key="13">
    <source>
        <dbReference type="Proteomes" id="UP000800041"/>
    </source>
</evidence>
<evidence type="ECO:0000256" key="1">
    <source>
        <dbReference type="ARBA" id="ARBA00000822"/>
    </source>
</evidence>
<dbReference type="SUPFAM" id="SSF51445">
    <property type="entry name" value="(Trans)glycosidases"/>
    <property type="match status" value="1"/>
</dbReference>
<protein>
    <recommendedName>
        <fullName evidence="3">chitinase</fullName>
        <ecNumber evidence="3">3.2.1.14</ecNumber>
    </recommendedName>
</protein>
<evidence type="ECO:0000256" key="8">
    <source>
        <dbReference type="ARBA" id="ARBA00023295"/>
    </source>
</evidence>
<dbReference type="PANTHER" id="PTHR11177:SF402">
    <property type="entry name" value="CHITINASE"/>
    <property type="match status" value="1"/>
</dbReference>
<reference evidence="12" key="1">
    <citation type="journal article" date="2020" name="Stud. Mycol.">
        <title>101 Dothideomycetes genomes: a test case for predicting lifestyles and emergence of pathogens.</title>
        <authorList>
            <person name="Haridas S."/>
            <person name="Albert R."/>
            <person name="Binder M."/>
            <person name="Bloem J."/>
            <person name="Labutti K."/>
            <person name="Salamov A."/>
            <person name="Andreopoulos B."/>
            <person name="Baker S."/>
            <person name="Barry K."/>
            <person name="Bills G."/>
            <person name="Bluhm B."/>
            <person name="Cannon C."/>
            <person name="Castanera R."/>
            <person name="Culley D."/>
            <person name="Daum C."/>
            <person name="Ezra D."/>
            <person name="Gonzalez J."/>
            <person name="Henrissat B."/>
            <person name="Kuo A."/>
            <person name="Liang C."/>
            <person name="Lipzen A."/>
            <person name="Lutzoni F."/>
            <person name="Magnuson J."/>
            <person name="Mondo S."/>
            <person name="Nolan M."/>
            <person name="Ohm R."/>
            <person name="Pangilinan J."/>
            <person name="Park H.-J."/>
            <person name="Ramirez L."/>
            <person name="Alfaro M."/>
            <person name="Sun H."/>
            <person name="Tritt A."/>
            <person name="Yoshinaga Y."/>
            <person name="Zwiers L.-H."/>
            <person name="Turgeon B."/>
            <person name="Goodwin S."/>
            <person name="Spatafora J."/>
            <person name="Crous P."/>
            <person name="Grigoriev I."/>
        </authorList>
    </citation>
    <scope>NUCLEOTIDE SEQUENCE</scope>
    <source>
        <strain evidence="12">CBS 113979</strain>
    </source>
</reference>
<sequence>MVVKAHAALRPSADRGGFCGTTTDFCGDGCQSGCEPTSRPTCPENTDAMHLSRRVAYYELMALYRTCNQMAPEQIPAGALTHVNLAFQTMGSDYKITDVSGDIVARVSRLKKLHPHLRVNVAIGGWDSYDPSAANTFADMTHSIDNRQIFIQSVIVYLQKYGLDGVDIDWEYPGVVDRGGLLGDDDTYVLLLSDMRDAFDKINPGWEISITLPSSYGLLREFNLSNLAKFVAYFNFMAYDINGMWDQNHPLLNDRISGHTNISEIDKGLDVLWRNNIDPKQVVMGISFYGRSYTLADDGCSTPNGDCRFSTSGVPGTCSASAGMLLYGEIISGNGTLNSETFYDSISTVKYNVFDGTQWVSYDDEQSFMDKKRVLSSRCIGGLGIWAIDHDDAQYNALNGLLGDGAMKGTLFQGAYTGQNCFVTRLCTDGTKANSGPDQVCPVGTTSITTAHAPYQAVEMPLQGDCGDGWYRHICCPTSAMPQNCQWNGEPLRSATDCSGKCGDNQFALNTDPFTDPHGQQACVRGHRTLCCDSTDILDDCFWTPCQGPISDLPQCPSDTTFLTYRYDDGNGQFCSQSEAESPIEESFKQAFCCPTIDTPNNCSWSNDPRTPQDQIVQSDPEFACQPHKCDKTQVQYTSALDPPNSSLLLSTTTNGNIADCAAYPLSPGQNPSFPFCCNPPQAYNDRWPVDPKYLWANGEYHNGPGDDVIWAYADNYGNDLLRNSPSDTIGDDPYGFVMLNGPPGSLDDDFSKDYTVASETQETSRSSKRSLLTSNRTVLDSVFEHSEEIVYVYCNHPKGSRRCDNVFHKGVTDTIIRLPTHIGEGPFARILSMEPALGHQLPSHHLRTRSITRNTNPVYRLHFDYNFHLIKREEPVNMRVDYTNLMSYWQNITNRPDSKKRSVLSHDLPYGDWRATIREARSQHRAIRKRQQEISPPLASHIMKRDPSGLSRRWFGAFVDWLSNLATLESSNIGYLSMGWKNSMLLYHAVKGCQKSTAYAELSMYLDSDISMDMTYAYYFSGQIAPVPKITGTYAYVGIEPSAYLGLRVEGLAKLQYASERVKLVDTLSWPGLAIKGIAAVGPTLDVFGQLKSTVVLSGQMQVGVRFSFEKQEWYWPDDEHSSEYNALVGLDSDPEPVKQGITPEFSASVSAVADIDVLVTPEASLGIQVGMPGLGGTLVNAQIVGYVNSTLNLHAEAHGSIDISGEQLSTYKYGAYLKYNVGYGGRAKIPLFPWYIKSKELFDAPAVIPLYESPPQGIAAKTIPIKRDEIPADPIKFPRRGLLNKAAAVDIETPDMNRARKRADGSETSPANASMAIDQMFRRQIDPDGDPTGSKPEFSLSQLFDCPENDACKCDCDTSAPSETVKRAVTRAKAAAQTCGSTLPDLRVNCKVFGDAKLSSTKFPKKKKMVVPGICTGQQDYFRRRSLPNTGYVLTFDPNVVPKLDSKRIDARRNFACKRINKKGFCSQVNEGYQAFTGFERLSSCDEFPYASSEEGGDFTSTDPLRPIRLSSTCVPAWQQTIQGNCIGLLRSLSTNVKHADEQNRKDKTIPPEELWKRWDDPDWVQGVGPGRWQRLAVYPNRIPIQPGLTSTVKNMGYMFKRNYTYGLSYPSGRTDGAAWGDQAFTSWSSKKGKIASDVDATQVLCAVNIFGQKDIYRYNKANGYCFTKDPPKPTAGFAAQRGWRQCQVSFTNSPGPTKRSLGTLGDWHIEDIQMDENEEPLGYIPLSAIEPDESHEGAPTE</sequence>
<dbReference type="EC" id="3.2.1.14" evidence="3"/>
<evidence type="ECO:0000256" key="5">
    <source>
        <dbReference type="ARBA" id="ARBA00022801"/>
    </source>
</evidence>
<dbReference type="GO" id="GO:0008843">
    <property type="term" value="F:endochitinase activity"/>
    <property type="evidence" value="ECO:0007669"/>
    <property type="project" value="UniProtKB-EC"/>
</dbReference>
<dbReference type="PROSITE" id="PS01095">
    <property type="entry name" value="GH18_1"/>
    <property type="match status" value="1"/>
</dbReference>
<evidence type="ECO:0000256" key="6">
    <source>
        <dbReference type="ARBA" id="ARBA00023024"/>
    </source>
</evidence>
<dbReference type="Gene3D" id="3.20.20.80">
    <property type="entry name" value="Glycosidases"/>
    <property type="match status" value="1"/>
</dbReference>
<dbReference type="SUPFAM" id="SSF54556">
    <property type="entry name" value="Chitinase insertion domain"/>
    <property type="match status" value="1"/>
</dbReference>
<dbReference type="Gene3D" id="3.10.50.10">
    <property type="match status" value="1"/>
</dbReference>
<dbReference type="Proteomes" id="UP000800041">
    <property type="component" value="Unassembled WGS sequence"/>
</dbReference>
<dbReference type="InterPro" id="IPR001579">
    <property type="entry name" value="Glyco_hydro_18_chit_AS"/>
</dbReference>
<evidence type="ECO:0000256" key="2">
    <source>
        <dbReference type="ARBA" id="ARBA00008682"/>
    </source>
</evidence>
<dbReference type="Pfam" id="PF14040">
    <property type="entry name" value="DNase_NucA_NucB"/>
    <property type="match status" value="1"/>
</dbReference>
<dbReference type="EMBL" id="ML977137">
    <property type="protein sequence ID" value="KAF1992251.1"/>
    <property type="molecule type" value="Genomic_DNA"/>
</dbReference>
<keyword evidence="4" id="KW-0147">Chitin-binding</keyword>
<dbReference type="PANTHER" id="PTHR11177">
    <property type="entry name" value="CHITINASE"/>
    <property type="match status" value="1"/>
</dbReference>
<name>A0A6G1HG91_9PEZI</name>
<dbReference type="InterPro" id="IPR029070">
    <property type="entry name" value="Chitinase_insertion_sf"/>
</dbReference>
<dbReference type="CDD" id="cd00035">
    <property type="entry name" value="ChtBD1"/>
    <property type="match status" value="1"/>
</dbReference>
<keyword evidence="5 10" id="KW-0378">Hydrolase</keyword>
<dbReference type="InterPro" id="IPR017853">
    <property type="entry name" value="GH"/>
</dbReference>
<dbReference type="PROSITE" id="PS51910">
    <property type="entry name" value="GH18_2"/>
    <property type="match status" value="1"/>
</dbReference>
<keyword evidence="7" id="KW-0119">Carbohydrate metabolism</keyword>
<keyword evidence="13" id="KW-1185">Reference proteome</keyword>
<evidence type="ECO:0000256" key="7">
    <source>
        <dbReference type="ARBA" id="ARBA00023277"/>
    </source>
</evidence>
<dbReference type="InterPro" id="IPR011583">
    <property type="entry name" value="Chitinase_II/V-like_cat"/>
</dbReference>
<evidence type="ECO:0000256" key="10">
    <source>
        <dbReference type="RuleBase" id="RU000489"/>
    </source>
</evidence>
<dbReference type="SMART" id="SM00636">
    <property type="entry name" value="Glyco_18"/>
    <property type="match status" value="1"/>
</dbReference>
<gene>
    <name evidence="12" type="ORF">K402DRAFT_443094</name>
</gene>
<proteinExistence type="inferred from homology"/>
<accession>A0A6G1HG91</accession>
<dbReference type="GO" id="GO:0000272">
    <property type="term" value="P:polysaccharide catabolic process"/>
    <property type="evidence" value="ECO:0007669"/>
    <property type="project" value="UniProtKB-KW"/>
</dbReference>
<dbReference type="InterPro" id="IPR036861">
    <property type="entry name" value="Endochitinase-like_sf"/>
</dbReference>
<comment type="similarity">
    <text evidence="2">Belongs to the glycosyl hydrolase 18 family. Chitinase class V subfamily.</text>
</comment>